<evidence type="ECO:0000313" key="5">
    <source>
        <dbReference type="EMBL" id="KAF9603032.1"/>
    </source>
</evidence>
<evidence type="ECO:0000256" key="2">
    <source>
        <dbReference type="ARBA" id="ARBA00022448"/>
    </source>
</evidence>
<gene>
    <name evidence="5" type="ORF">IFM89_033757</name>
</gene>
<evidence type="ECO:0000256" key="3">
    <source>
        <dbReference type="ARBA" id="ARBA00023242"/>
    </source>
</evidence>
<dbReference type="Pfam" id="PF03810">
    <property type="entry name" value="IBN_N"/>
    <property type="match status" value="1"/>
</dbReference>
<dbReference type="GO" id="GO:0031267">
    <property type="term" value="F:small GTPase binding"/>
    <property type="evidence" value="ECO:0007669"/>
    <property type="project" value="InterPro"/>
</dbReference>
<evidence type="ECO:0000313" key="6">
    <source>
        <dbReference type="Proteomes" id="UP000631114"/>
    </source>
</evidence>
<keyword evidence="2" id="KW-0813">Transport</keyword>
<dbReference type="PROSITE" id="PS50166">
    <property type="entry name" value="IMPORTIN_B_NT"/>
    <property type="match status" value="1"/>
</dbReference>
<proteinExistence type="predicted"/>
<dbReference type="EMBL" id="JADFTS010000006">
    <property type="protein sequence ID" value="KAF9603032.1"/>
    <property type="molecule type" value="Genomic_DNA"/>
</dbReference>
<dbReference type="PANTHER" id="PTHR10997:SF8">
    <property type="entry name" value="EXPORTIN-2"/>
    <property type="match status" value="1"/>
</dbReference>
<comment type="caution">
    <text evidence="5">The sequence shown here is derived from an EMBL/GenBank/DDBJ whole genome shotgun (WGS) entry which is preliminary data.</text>
</comment>
<dbReference type="GO" id="GO:0006606">
    <property type="term" value="P:protein import into nucleus"/>
    <property type="evidence" value="ECO:0007669"/>
    <property type="project" value="TreeGrafter"/>
</dbReference>
<dbReference type="GO" id="GO:0005829">
    <property type="term" value="C:cytosol"/>
    <property type="evidence" value="ECO:0007669"/>
    <property type="project" value="TreeGrafter"/>
</dbReference>
<accession>A0A835HRC6</accession>
<dbReference type="SUPFAM" id="SSF48371">
    <property type="entry name" value="ARM repeat"/>
    <property type="match status" value="1"/>
</dbReference>
<dbReference type="Gene3D" id="1.25.10.10">
    <property type="entry name" value="Leucine-rich Repeat Variant"/>
    <property type="match status" value="1"/>
</dbReference>
<dbReference type="InterPro" id="IPR016024">
    <property type="entry name" value="ARM-type_fold"/>
</dbReference>
<evidence type="ECO:0000259" key="4">
    <source>
        <dbReference type="PROSITE" id="PS50166"/>
    </source>
</evidence>
<sequence length="141" mass="16123">MEYVDQQTLETLSQYLIQTHSPDPELSHEAKHYLATKAPDIHTNFGLKLLGIIAEPYLDDEICRSAATYFKNHIITRWKPSTTATLLKPISDVEKEQIKDVIIQLMLFTSSPRVRIELSEGLALIGKNQGFCIKSWCSWVF</sequence>
<dbReference type="OrthoDB" id="1547184at2759"/>
<reference evidence="5 6" key="1">
    <citation type="submission" date="2020-10" db="EMBL/GenBank/DDBJ databases">
        <title>The Coptis chinensis genome and diversification of protoberbering-type alkaloids.</title>
        <authorList>
            <person name="Wang B."/>
            <person name="Shu S."/>
            <person name="Song C."/>
            <person name="Liu Y."/>
        </authorList>
    </citation>
    <scope>NUCLEOTIDE SEQUENCE [LARGE SCALE GENOMIC DNA]</scope>
    <source>
        <strain evidence="5">HL-2020</strain>
        <tissue evidence="5">Leaf</tissue>
    </source>
</reference>
<dbReference type="InterPro" id="IPR001494">
    <property type="entry name" value="Importin-beta_N"/>
</dbReference>
<organism evidence="5 6">
    <name type="scientific">Coptis chinensis</name>
    <dbReference type="NCBI Taxonomy" id="261450"/>
    <lineage>
        <taxon>Eukaryota</taxon>
        <taxon>Viridiplantae</taxon>
        <taxon>Streptophyta</taxon>
        <taxon>Embryophyta</taxon>
        <taxon>Tracheophyta</taxon>
        <taxon>Spermatophyta</taxon>
        <taxon>Magnoliopsida</taxon>
        <taxon>Ranunculales</taxon>
        <taxon>Ranunculaceae</taxon>
        <taxon>Coptidoideae</taxon>
        <taxon>Coptis</taxon>
    </lineage>
</organism>
<dbReference type="AlphaFoldDB" id="A0A835HRC6"/>
<dbReference type="SMART" id="SM00913">
    <property type="entry name" value="IBN_N"/>
    <property type="match status" value="1"/>
</dbReference>
<dbReference type="InterPro" id="IPR011989">
    <property type="entry name" value="ARM-like"/>
</dbReference>
<name>A0A835HRC6_9MAGN</name>
<keyword evidence="6" id="KW-1185">Reference proteome</keyword>
<comment type="subcellular location">
    <subcellularLocation>
        <location evidence="1">Nucleus</location>
    </subcellularLocation>
</comment>
<feature type="domain" description="Importin N-terminal" evidence="4">
    <location>
        <begin position="30"/>
        <end position="108"/>
    </location>
</feature>
<dbReference type="PANTHER" id="PTHR10997">
    <property type="entry name" value="IMPORTIN-7, 8, 11"/>
    <property type="match status" value="1"/>
</dbReference>
<protein>
    <recommendedName>
        <fullName evidence="4">Importin N-terminal domain-containing protein</fullName>
    </recommendedName>
</protein>
<dbReference type="GO" id="GO:0006611">
    <property type="term" value="P:protein export from nucleus"/>
    <property type="evidence" value="ECO:0007669"/>
    <property type="project" value="TreeGrafter"/>
</dbReference>
<dbReference type="GO" id="GO:0005049">
    <property type="term" value="F:nuclear export signal receptor activity"/>
    <property type="evidence" value="ECO:0007669"/>
    <property type="project" value="TreeGrafter"/>
</dbReference>
<dbReference type="GO" id="GO:0005635">
    <property type="term" value="C:nuclear envelope"/>
    <property type="evidence" value="ECO:0007669"/>
    <property type="project" value="TreeGrafter"/>
</dbReference>
<dbReference type="Proteomes" id="UP000631114">
    <property type="component" value="Unassembled WGS sequence"/>
</dbReference>
<keyword evidence="3" id="KW-0539">Nucleus</keyword>
<evidence type="ECO:0000256" key="1">
    <source>
        <dbReference type="ARBA" id="ARBA00004123"/>
    </source>
</evidence>